<sequence>MKEFLSKWKRAVTYKDSIPGEKNTWGHEGLLFNVKGGLGRLAVKYGSNRKGDSYRFVMLGDQPIMYSYGENEYCPTCSHILSVGLGQQQADTDLIDGLKQAQQTDQSMLESFKQMIPLLATLEDGYYILTRIEMIPTDGEGNFFWNIPQASRLYQATADEIFYKEQFGCSTPKFLVPSQPTQQLNRDRVDHYVNELKQGKRMTGLAYYYSGFISTLLDGHHRATAAYIENQTIDCLTIIRVDGYTFAANGKPVRFYAAGETYNADLFQQSEQMVHDLKQRPLFQSSKLSKNKVEAILQKYANRELTGSLIEPFKELPKRIYPDYLLVAFDDYTSDMSAEHIDRLIEQADEDAQFALEIILRRLALNESDDILPIAKRLLNHPGFKCLLEEVFYCLARIDDEQVEDIFIQYLIDHEPDTKDRCREIANAYLNQR</sequence>
<evidence type="ECO:0008006" key="3">
    <source>
        <dbReference type="Google" id="ProtNLM"/>
    </source>
</evidence>
<reference evidence="1 2" key="1">
    <citation type="submission" date="2023-07" db="EMBL/GenBank/DDBJ databases">
        <title>Genomic Encyclopedia of Type Strains, Phase IV (KMG-IV): sequencing the most valuable type-strain genomes for metagenomic binning, comparative biology and taxonomic classification.</title>
        <authorList>
            <person name="Goeker M."/>
        </authorList>
    </citation>
    <scope>NUCLEOTIDE SEQUENCE [LARGE SCALE GENOMIC DNA]</scope>
    <source>
        <strain evidence="1 2">DSM 22170</strain>
    </source>
</reference>
<organism evidence="1 2">
    <name type="scientific">Paenibacillus hunanensis</name>
    <dbReference type="NCBI Taxonomy" id="539262"/>
    <lineage>
        <taxon>Bacteria</taxon>
        <taxon>Bacillati</taxon>
        <taxon>Bacillota</taxon>
        <taxon>Bacilli</taxon>
        <taxon>Bacillales</taxon>
        <taxon>Paenibacillaceae</taxon>
        <taxon>Paenibacillus</taxon>
    </lineage>
</organism>
<evidence type="ECO:0000313" key="2">
    <source>
        <dbReference type="Proteomes" id="UP001185028"/>
    </source>
</evidence>
<gene>
    <name evidence="1" type="ORF">JOC58_004762</name>
</gene>
<dbReference type="Proteomes" id="UP001185028">
    <property type="component" value="Unassembled WGS sequence"/>
</dbReference>
<proteinExistence type="predicted"/>
<evidence type="ECO:0000313" key="1">
    <source>
        <dbReference type="EMBL" id="MDR6246802.1"/>
    </source>
</evidence>
<dbReference type="RefSeq" id="WP_188775024.1">
    <property type="nucleotide sequence ID" value="NZ_BMMB01000003.1"/>
</dbReference>
<keyword evidence="2" id="KW-1185">Reference proteome</keyword>
<name>A0ABU1J787_9BACL</name>
<comment type="caution">
    <text evidence="1">The sequence shown here is derived from an EMBL/GenBank/DDBJ whole genome shotgun (WGS) entry which is preliminary data.</text>
</comment>
<dbReference type="EMBL" id="JAVDQH010000044">
    <property type="protein sequence ID" value="MDR6246802.1"/>
    <property type="molecule type" value="Genomic_DNA"/>
</dbReference>
<protein>
    <recommendedName>
        <fullName evidence="3">Chromosome partitioning protein ParB</fullName>
    </recommendedName>
</protein>
<accession>A0ABU1J787</accession>